<dbReference type="InterPro" id="IPR009014">
    <property type="entry name" value="Transketo_C/PFOR_II"/>
</dbReference>
<dbReference type="SUPFAM" id="SSF52518">
    <property type="entry name" value="Thiamin diphosphate-binding fold (THDP-binding)"/>
    <property type="match status" value="2"/>
</dbReference>
<protein>
    <submittedName>
        <fullName evidence="2">D-xylulose 5-phosphate/D-fructose 6-phosphate phosphoketolase</fullName>
    </submittedName>
</protein>
<organism evidence="2 3">
    <name type="scientific">Alcanivorax jadensis T9</name>
    <dbReference type="NCBI Taxonomy" id="1177181"/>
    <lineage>
        <taxon>Bacteria</taxon>
        <taxon>Pseudomonadati</taxon>
        <taxon>Pseudomonadota</taxon>
        <taxon>Gammaproteobacteria</taxon>
        <taxon>Oceanospirillales</taxon>
        <taxon>Alcanivoracaceae</taxon>
        <taxon>Alcanivorax</taxon>
    </lineage>
</organism>
<dbReference type="InterPro" id="IPR018970">
    <property type="entry name" value="Xul5P/Fru6P_PKetolase_N"/>
</dbReference>
<proteinExistence type="predicted"/>
<sequence>MIMQDAPSLPDDMQPWSAGYGVIQHNDSTLSRLKTLLDKAGDPVTRGRWLALLAAADRLTCMGMWLVANMTYVQRPRLDGQPLTADDFKQTPEGHTGGALNMVPAYVGYLLANSLSGKTRSWLMGQGHCVAAIDAVNLLTGNLSPAHAQRYRLDEAGLARFVADFYHYGVKADGYPQSPLGSHVNAYTAGGIMEGGYLGFAELQYAHMPLPDQSLVAFLSDGAFEEQRGSDWTPRWWRGQDCGDLLPVMIANGRRIDQRTSLSQSGGSSWFAGHLTLNGFDPITIDGRDPAAFAWALLEAEQRLGNLRRQADYPAPLPYIIAETTKGFGFPGAGTNAAHNLPLVDNPASDAKTRQRFNDGAGALFVPPEELQAAVALLNNHGYSQRPLERDHPLAEPAPVSPLQFPDLAGLTLPAAPMAAIDQAFVALVKANPALRVRVGNPDEMRSNRLNESLDLLQHRVTDPEQGIAESLHGSVITALNEEAVVCAALANKQGLNLVASYEAFAVKMLGAMRQEILFSRQRRHADRGPHWISVPILLSSHTWENGKNEQSHQDPTLCEAWLAEMQDVAPVLFPVDARSAVQALLKIYRSRGQVAVLVVPKNPQPAQLSEEQARELTDQGALCLHQDPSPRVQLVAIGAYQLVEMQRASQRLKEHGMPHCLSVIQEPGRFRLPRDSEEAQSLHSLSAMTQLLPTVAERVFLVHGHPEVFSGVMRPLDTGERSRFLGYRNRGGTLDTFGMLYANHSTWAHVLQQVAELLGQPATPWLTTDENAAAQGLGDPDALR</sequence>
<reference evidence="2 3" key="1">
    <citation type="submission" date="2012-09" db="EMBL/GenBank/DDBJ databases">
        <title>Genome Sequence of alkane-degrading Bacterium Alcanivorax jadensis T9.</title>
        <authorList>
            <person name="Lai Q."/>
            <person name="Shao Z."/>
        </authorList>
    </citation>
    <scope>NUCLEOTIDE SEQUENCE [LARGE SCALE GENOMIC DNA]</scope>
    <source>
        <strain evidence="2 3">T9</strain>
    </source>
</reference>
<accession>A0ABR4WB56</accession>
<dbReference type="Pfam" id="PF09364">
    <property type="entry name" value="XFP_N"/>
    <property type="match status" value="1"/>
</dbReference>
<dbReference type="InterPro" id="IPR005593">
    <property type="entry name" value="Xul5P/Fru6P_PKetolase"/>
</dbReference>
<feature type="domain" description="Xylulose 5-phosphate/Fructose 6-phosphate phosphoketolase N-terminal" evidence="1">
    <location>
        <begin position="58"/>
        <end position="331"/>
    </location>
</feature>
<dbReference type="PANTHER" id="PTHR31273">
    <property type="entry name" value="PHOSPHOKETOLASE-RELATED"/>
    <property type="match status" value="1"/>
</dbReference>
<dbReference type="Gene3D" id="3.40.50.970">
    <property type="match status" value="2"/>
</dbReference>
<evidence type="ECO:0000259" key="1">
    <source>
        <dbReference type="Pfam" id="PF09364"/>
    </source>
</evidence>
<name>A0ABR4WB56_9GAMM</name>
<keyword evidence="3" id="KW-1185">Reference proteome</keyword>
<dbReference type="Pfam" id="PF03894">
    <property type="entry name" value="XFP"/>
    <property type="match status" value="1"/>
</dbReference>
<dbReference type="Gene3D" id="3.40.50.920">
    <property type="match status" value="1"/>
</dbReference>
<dbReference type="PANTHER" id="PTHR31273:SF0">
    <property type="entry name" value="PHOSPHOKETOLASE-RELATED"/>
    <property type="match status" value="1"/>
</dbReference>
<comment type="caution">
    <text evidence="2">The sequence shown here is derived from an EMBL/GenBank/DDBJ whole genome shotgun (WGS) entry which is preliminary data.</text>
</comment>
<gene>
    <name evidence="2" type="ORF">T9A_02498</name>
</gene>
<dbReference type="Proteomes" id="UP000029443">
    <property type="component" value="Unassembled WGS sequence"/>
</dbReference>
<evidence type="ECO:0000313" key="2">
    <source>
        <dbReference type="EMBL" id="KGD60542.1"/>
    </source>
</evidence>
<dbReference type="EMBL" id="ARXU01000010">
    <property type="protein sequence ID" value="KGD60542.1"/>
    <property type="molecule type" value="Genomic_DNA"/>
</dbReference>
<dbReference type="InterPro" id="IPR029061">
    <property type="entry name" value="THDP-binding"/>
</dbReference>
<evidence type="ECO:0000313" key="3">
    <source>
        <dbReference type="Proteomes" id="UP000029443"/>
    </source>
</evidence>